<dbReference type="EMBL" id="BT055484">
    <property type="protein sequence ID" value="ACL54091.1"/>
    <property type="molecule type" value="mRNA"/>
</dbReference>
<proteinExistence type="evidence at transcript level"/>
<dbReference type="AlphaFoldDB" id="B8A1P2"/>
<name>B8A1P2_MAIZE</name>
<protein>
    <submittedName>
        <fullName evidence="1">Uncharacterized protein</fullName>
    </submittedName>
</protein>
<organism evidence="1">
    <name type="scientific">Zea mays</name>
    <name type="common">Maize</name>
    <dbReference type="NCBI Taxonomy" id="4577"/>
    <lineage>
        <taxon>Eukaryota</taxon>
        <taxon>Viridiplantae</taxon>
        <taxon>Streptophyta</taxon>
        <taxon>Embryophyta</taxon>
        <taxon>Tracheophyta</taxon>
        <taxon>Spermatophyta</taxon>
        <taxon>Magnoliopsida</taxon>
        <taxon>Liliopsida</taxon>
        <taxon>Poales</taxon>
        <taxon>Poaceae</taxon>
        <taxon>PACMAD clade</taxon>
        <taxon>Panicoideae</taxon>
        <taxon>Andropogonodae</taxon>
        <taxon>Andropogoneae</taxon>
        <taxon>Tripsacinae</taxon>
        <taxon>Zea</taxon>
    </lineage>
</organism>
<reference evidence="1" key="1">
    <citation type="journal article" date="2009" name="PLoS Genet.">
        <title>Sequencing, mapping, and analysis of 27,455 maize full-length cDNAs.</title>
        <authorList>
            <person name="Soderlund C."/>
            <person name="Descour A."/>
            <person name="Kudrna D."/>
            <person name="Bomhoff M."/>
            <person name="Boyd L."/>
            <person name="Currie J."/>
            <person name="Angelova A."/>
            <person name="Collura K."/>
            <person name="Wissotski M."/>
            <person name="Ashley E."/>
            <person name="Morrow D."/>
            <person name="Fernandes J."/>
            <person name="Walbot V."/>
            <person name="Yu Y."/>
        </authorList>
    </citation>
    <scope>NUCLEOTIDE SEQUENCE</scope>
    <source>
        <strain evidence="1">B73</strain>
    </source>
</reference>
<reference evidence="1" key="2">
    <citation type="submission" date="2012-06" db="EMBL/GenBank/DDBJ databases">
        <authorList>
            <person name="Yu Y."/>
            <person name="Currie J."/>
            <person name="Lomeli R."/>
            <person name="Angelova A."/>
            <person name="Collura K."/>
            <person name="Wissotski M."/>
            <person name="Campos D."/>
            <person name="Kudrna D."/>
            <person name="Golser W."/>
            <person name="Ashely E."/>
            <person name="Descour A."/>
            <person name="Fernandes J."/>
            <person name="Soderlund C."/>
            <person name="Walbot V."/>
        </authorList>
    </citation>
    <scope>NUCLEOTIDE SEQUENCE</scope>
    <source>
        <strain evidence="1">B73</strain>
    </source>
</reference>
<sequence>MQLPFKRGDASDDVLGGRRGGAELIGELVVANVVGVLSPPPVSPAIDTAEPHERIGDVEKHDGAVRVGGGVVGEQALAVGGDVVVVMYGWEGDGLPGERMPHGGLRRHFSMPKDDQPALRRAEEVALHGLRPAVVRVDDAPLRQAVHEHLCGSGRSRAGGILVLVDE</sequence>
<evidence type="ECO:0000313" key="1">
    <source>
        <dbReference type="EMBL" id="ACL54091.1"/>
    </source>
</evidence>
<accession>B8A1P2</accession>